<dbReference type="STRING" id="1123237.Salmuc_00502"/>
<reference evidence="4" key="1">
    <citation type="journal article" date="2014" name="Stand. Genomic Sci.">
        <title>Genome sequence of the exopolysaccharide-producing Salipiger mucosus type strain (DSM 16094(T)), a moderately halophilic member of the Roseobacter clade.</title>
        <authorList>
            <person name="Riedel T."/>
            <person name="Spring S."/>
            <person name="Fiebig A."/>
            <person name="Petersen J."/>
            <person name="Kyrpides N.C."/>
            <person name="Goker M."/>
            <person name="Klenk H.P."/>
        </authorList>
    </citation>
    <scope>NUCLEOTIDE SEQUENCE [LARGE SCALE GENOMIC DNA]</scope>
    <source>
        <strain evidence="4">DSM 16094</strain>
    </source>
</reference>
<organism evidence="3 4">
    <name type="scientific">Salipiger mucosus DSM 16094</name>
    <dbReference type="NCBI Taxonomy" id="1123237"/>
    <lineage>
        <taxon>Bacteria</taxon>
        <taxon>Pseudomonadati</taxon>
        <taxon>Pseudomonadota</taxon>
        <taxon>Alphaproteobacteria</taxon>
        <taxon>Rhodobacterales</taxon>
        <taxon>Roseobacteraceae</taxon>
        <taxon>Salipiger</taxon>
    </lineage>
</organism>
<dbReference type="EMBL" id="APVH01000046">
    <property type="protein sequence ID" value="EPX76670.1"/>
    <property type="molecule type" value="Genomic_DNA"/>
</dbReference>
<dbReference type="Pfam" id="PF24836">
    <property type="entry name" value="NQRA_2nd"/>
    <property type="match status" value="1"/>
</dbReference>
<dbReference type="RefSeq" id="WP_020039384.1">
    <property type="nucleotide sequence ID" value="NZ_KE557282.1"/>
</dbReference>
<dbReference type="eggNOG" id="COG1726">
    <property type="taxonomic scope" value="Bacteria"/>
</dbReference>
<keyword evidence="4" id="KW-1185">Reference proteome</keyword>
<dbReference type="InterPro" id="IPR008703">
    <property type="entry name" value="NqrA"/>
</dbReference>
<dbReference type="Pfam" id="PF11973">
    <property type="entry name" value="NQRA_SLBB"/>
    <property type="match status" value="1"/>
</dbReference>
<accession>S9REX8</accession>
<dbReference type="PANTHER" id="PTHR37839">
    <property type="entry name" value="NA(+)-TRANSLOCATING NADH-QUINONE REDUCTASE SUBUNIT A"/>
    <property type="match status" value="1"/>
</dbReference>
<dbReference type="Proteomes" id="UP000015347">
    <property type="component" value="Unassembled WGS sequence"/>
</dbReference>
<proteinExistence type="predicted"/>
<dbReference type="PANTHER" id="PTHR37839:SF1">
    <property type="entry name" value="NA(+)-TRANSLOCATING NADH-QUINONE REDUCTASE SUBUNIT A"/>
    <property type="match status" value="1"/>
</dbReference>
<evidence type="ECO:0000313" key="3">
    <source>
        <dbReference type="EMBL" id="EPX76670.1"/>
    </source>
</evidence>
<evidence type="ECO:0000259" key="2">
    <source>
        <dbReference type="Pfam" id="PF24836"/>
    </source>
</evidence>
<dbReference type="GO" id="GO:0006814">
    <property type="term" value="P:sodium ion transport"/>
    <property type="evidence" value="ECO:0007669"/>
    <property type="project" value="InterPro"/>
</dbReference>
<dbReference type="GO" id="GO:0016655">
    <property type="term" value="F:oxidoreductase activity, acting on NAD(P)H, quinone or similar compound as acceptor"/>
    <property type="evidence" value="ECO:0007669"/>
    <property type="project" value="InterPro"/>
</dbReference>
<dbReference type="InterPro" id="IPR056148">
    <property type="entry name" value="NQRA_2nd"/>
</dbReference>
<evidence type="ECO:0000313" key="4">
    <source>
        <dbReference type="Proteomes" id="UP000015347"/>
    </source>
</evidence>
<dbReference type="HOGENOM" id="CLU_784828_0_0_5"/>
<sequence length="422" mass="44863">MSAFWTTGLPLQGRVADAASAPERVITAEATLTATARDDLRVEPLVSEGDTVAQGAPLLRLRRAHGLVITAPMPGRIAHLDLGPGQRLERIELFHEPDAGRHRHEPPGDETDAAALRALLQTSGLWRSLRSRPFGHVPAPDERPAAIFVMALDTRPGAPSPATALAGDEAAFARGLRALGALASEAVFLCQEQGADLLPASEAVQGLRILESKAVHPWGLAGLQIHRNFPAAPGRPVWDVAAEDVTALGELLGTGYLRDTRLVSVTGSAMRTPVLVRCQPWADLRGLAQGHVRPGPHVILSGSALDGRKARWLRPGDRQAAVLTPEDHAPVDHWFLRALRGASRPLPLIPSAALDRALGGEIPAVPLLRALSAGDAEGLIRLGALSLLAEDLALADYVTRAEPRLSRMLDSLLERIEAEGIA</sequence>
<comment type="caution">
    <text evidence="3">The sequence shown here is derived from an EMBL/GenBank/DDBJ whole genome shotgun (WGS) entry which is preliminary data.</text>
</comment>
<protein>
    <submittedName>
        <fullName evidence="3">Uncharacterized protein</fullName>
    </submittedName>
</protein>
<feature type="domain" description="Na(+)-translocating NADH-quinone reductase subunit A C-terminal" evidence="1">
    <location>
        <begin position="263"/>
        <end position="310"/>
    </location>
</feature>
<name>S9REX8_9RHOB</name>
<gene>
    <name evidence="3" type="ORF">Salmuc_00502</name>
</gene>
<dbReference type="InterPro" id="IPR022615">
    <property type="entry name" value="NqrA_C_domain"/>
</dbReference>
<feature type="domain" description="NqrA second alpha/beta" evidence="2">
    <location>
        <begin position="112"/>
        <end position="256"/>
    </location>
</feature>
<evidence type="ECO:0000259" key="1">
    <source>
        <dbReference type="Pfam" id="PF11973"/>
    </source>
</evidence>
<dbReference type="AlphaFoldDB" id="S9REX8"/>